<organism evidence="1 2">
    <name type="scientific">Acropora cervicornis</name>
    <name type="common">Staghorn coral</name>
    <dbReference type="NCBI Taxonomy" id="6130"/>
    <lineage>
        <taxon>Eukaryota</taxon>
        <taxon>Metazoa</taxon>
        <taxon>Cnidaria</taxon>
        <taxon>Anthozoa</taxon>
        <taxon>Hexacorallia</taxon>
        <taxon>Scleractinia</taxon>
        <taxon>Astrocoeniina</taxon>
        <taxon>Acroporidae</taxon>
        <taxon>Acropora</taxon>
    </lineage>
</organism>
<comment type="caution">
    <text evidence="1">The sequence shown here is derived from an EMBL/GenBank/DDBJ whole genome shotgun (WGS) entry which is preliminary data.</text>
</comment>
<dbReference type="Proteomes" id="UP001249851">
    <property type="component" value="Unassembled WGS sequence"/>
</dbReference>
<accession>A0AAD9Q5S6</accession>
<sequence>MDDWWIKFTTPVNLTTLCEEQLSQATTQSSDLAPQEFSWLNHYSIRPASRRS</sequence>
<gene>
    <name evidence="1" type="ORF">P5673_022917</name>
</gene>
<evidence type="ECO:0000313" key="2">
    <source>
        <dbReference type="Proteomes" id="UP001249851"/>
    </source>
</evidence>
<protein>
    <submittedName>
        <fullName evidence="1">Uncharacterized protein</fullName>
    </submittedName>
</protein>
<proteinExistence type="predicted"/>
<name>A0AAD9Q5S6_ACRCE</name>
<keyword evidence="2" id="KW-1185">Reference proteome</keyword>
<reference evidence="1" key="1">
    <citation type="journal article" date="2023" name="G3 (Bethesda)">
        <title>Whole genome assembly and annotation of the endangered Caribbean coral Acropora cervicornis.</title>
        <authorList>
            <person name="Selwyn J.D."/>
            <person name="Vollmer S.V."/>
        </authorList>
    </citation>
    <scope>NUCLEOTIDE SEQUENCE</scope>
    <source>
        <strain evidence="1">K2</strain>
    </source>
</reference>
<dbReference type="EMBL" id="JARQWQ010000063">
    <property type="protein sequence ID" value="KAK2555292.1"/>
    <property type="molecule type" value="Genomic_DNA"/>
</dbReference>
<dbReference type="AlphaFoldDB" id="A0AAD9Q5S6"/>
<reference evidence="1" key="2">
    <citation type="journal article" date="2023" name="Science">
        <title>Genomic signatures of disease resistance in endangered staghorn corals.</title>
        <authorList>
            <person name="Vollmer S.V."/>
            <person name="Selwyn J.D."/>
            <person name="Despard B.A."/>
            <person name="Roesel C.L."/>
        </authorList>
    </citation>
    <scope>NUCLEOTIDE SEQUENCE</scope>
    <source>
        <strain evidence="1">K2</strain>
    </source>
</reference>
<evidence type="ECO:0000313" key="1">
    <source>
        <dbReference type="EMBL" id="KAK2555292.1"/>
    </source>
</evidence>